<feature type="compositionally biased region" description="Low complexity" evidence="1">
    <location>
        <begin position="17"/>
        <end position="34"/>
    </location>
</feature>
<feature type="region of interest" description="Disordered" evidence="1">
    <location>
        <begin position="219"/>
        <end position="264"/>
    </location>
</feature>
<feature type="compositionally biased region" description="Pro residues" evidence="1">
    <location>
        <begin position="322"/>
        <end position="331"/>
    </location>
</feature>
<comment type="caution">
    <text evidence="2">The sequence shown here is derived from an EMBL/GenBank/DDBJ whole genome shotgun (WGS) entry which is preliminary data.</text>
</comment>
<feature type="compositionally biased region" description="Low complexity" evidence="1">
    <location>
        <begin position="437"/>
        <end position="458"/>
    </location>
</feature>
<feature type="compositionally biased region" description="Pro residues" evidence="1">
    <location>
        <begin position="236"/>
        <end position="262"/>
    </location>
</feature>
<feature type="compositionally biased region" description="Polar residues" evidence="1">
    <location>
        <begin position="535"/>
        <end position="558"/>
    </location>
</feature>
<dbReference type="EMBL" id="JARKIB010000080">
    <property type="protein sequence ID" value="KAJ7746352.1"/>
    <property type="molecule type" value="Genomic_DNA"/>
</dbReference>
<evidence type="ECO:0000313" key="3">
    <source>
        <dbReference type="Proteomes" id="UP001215598"/>
    </source>
</evidence>
<feature type="compositionally biased region" description="Polar residues" evidence="1">
    <location>
        <begin position="477"/>
        <end position="491"/>
    </location>
</feature>
<evidence type="ECO:0000313" key="2">
    <source>
        <dbReference type="EMBL" id="KAJ7746352.1"/>
    </source>
</evidence>
<name>A0AAD7INR9_9AGAR</name>
<feature type="compositionally biased region" description="Low complexity" evidence="1">
    <location>
        <begin position="219"/>
        <end position="235"/>
    </location>
</feature>
<feature type="compositionally biased region" description="Acidic residues" evidence="1">
    <location>
        <begin position="36"/>
        <end position="47"/>
    </location>
</feature>
<dbReference type="AlphaFoldDB" id="A0AAD7INR9"/>
<organism evidence="2 3">
    <name type="scientific">Mycena metata</name>
    <dbReference type="NCBI Taxonomy" id="1033252"/>
    <lineage>
        <taxon>Eukaryota</taxon>
        <taxon>Fungi</taxon>
        <taxon>Dikarya</taxon>
        <taxon>Basidiomycota</taxon>
        <taxon>Agaricomycotina</taxon>
        <taxon>Agaricomycetes</taxon>
        <taxon>Agaricomycetidae</taxon>
        <taxon>Agaricales</taxon>
        <taxon>Marasmiineae</taxon>
        <taxon>Mycenaceae</taxon>
        <taxon>Mycena</taxon>
    </lineage>
</organism>
<feature type="compositionally biased region" description="Basic and acidic residues" evidence="1">
    <location>
        <begin position="362"/>
        <end position="372"/>
    </location>
</feature>
<accession>A0AAD7INR9</accession>
<reference evidence="2" key="1">
    <citation type="submission" date="2023-03" db="EMBL/GenBank/DDBJ databases">
        <title>Massive genome expansion in bonnet fungi (Mycena s.s.) driven by repeated elements and novel gene families across ecological guilds.</title>
        <authorList>
            <consortium name="Lawrence Berkeley National Laboratory"/>
            <person name="Harder C.B."/>
            <person name="Miyauchi S."/>
            <person name="Viragh M."/>
            <person name="Kuo A."/>
            <person name="Thoen E."/>
            <person name="Andreopoulos B."/>
            <person name="Lu D."/>
            <person name="Skrede I."/>
            <person name="Drula E."/>
            <person name="Henrissat B."/>
            <person name="Morin E."/>
            <person name="Kohler A."/>
            <person name="Barry K."/>
            <person name="LaButti K."/>
            <person name="Morin E."/>
            <person name="Salamov A."/>
            <person name="Lipzen A."/>
            <person name="Mereny Z."/>
            <person name="Hegedus B."/>
            <person name="Baldrian P."/>
            <person name="Stursova M."/>
            <person name="Weitz H."/>
            <person name="Taylor A."/>
            <person name="Grigoriev I.V."/>
            <person name="Nagy L.G."/>
            <person name="Martin F."/>
            <person name="Kauserud H."/>
        </authorList>
    </citation>
    <scope>NUCLEOTIDE SEQUENCE</scope>
    <source>
        <strain evidence="2">CBHHK182m</strain>
    </source>
</reference>
<keyword evidence="3" id="KW-1185">Reference proteome</keyword>
<sequence>MDNNPQHYQPLSYALHPPTSTTPKPSAPAPATSTQQDEEDDGEDEIVVADHLTPNDHANAASTSQGAPPLQFLQEPDPGAKRRPGRPRGSKTKKVSPPESTPAKTETSVPAPNPIGTGTAPPQLSEVTSQNQQYYEFQWRVLNLCAEFYGAAEELVKNAPPLVVAQCYQMGPGSSVDPIIMLNDAKRICDSLLANPAQLILSPPPPLYPIVPTFYRAQPTTTPAASSSPKTSTSTPKPPVIAPVPPAPIPSTPTPAPPPPPSTVITNPSSFVVSLGTQPAYSYASYPPSAQYPGPYYAPYGYAPGYYAPPQSQPQAQSSQPAPTPQPPPPQASSSTAKPLPPAVAAAGNGGTQGPWSDDEVERLRKLAEDSKASSASKEIDWDWVVGEYGPGRTRHQILLKATNLGLKESKGKGTKRRREADDSGASASPAAPPNPGALNSKMAASTSTPSNTTGSPAMSHATSTPIASPAMHNLQRPPSANRPPQTKAAPTTTTTSGLPWPMPTVAAANVSPVLTSSTQGEQRTSYYRPRPAPTDTSARPSTHQFSMYNGPAQNSSS</sequence>
<feature type="compositionally biased region" description="Basic residues" evidence="1">
    <location>
        <begin position="81"/>
        <end position="94"/>
    </location>
</feature>
<evidence type="ECO:0008006" key="4">
    <source>
        <dbReference type="Google" id="ProtNLM"/>
    </source>
</evidence>
<feature type="region of interest" description="Disordered" evidence="1">
    <location>
        <begin position="1"/>
        <end position="127"/>
    </location>
</feature>
<dbReference type="Proteomes" id="UP001215598">
    <property type="component" value="Unassembled WGS sequence"/>
</dbReference>
<feature type="region of interest" description="Disordered" evidence="1">
    <location>
        <begin position="400"/>
        <end position="558"/>
    </location>
</feature>
<evidence type="ECO:0000256" key="1">
    <source>
        <dbReference type="SAM" id="MobiDB-lite"/>
    </source>
</evidence>
<gene>
    <name evidence="2" type="ORF">B0H16DRAFT_1889169</name>
</gene>
<protein>
    <recommendedName>
        <fullName evidence="4">Myb-like domain-containing protein</fullName>
    </recommendedName>
</protein>
<feature type="compositionally biased region" description="Polar residues" evidence="1">
    <location>
        <begin position="513"/>
        <end position="526"/>
    </location>
</feature>
<proteinExistence type="predicted"/>
<feature type="region of interest" description="Disordered" evidence="1">
    <location>
        <begin position="308"/>
        <end position="385"/>
    </location>
</feature>
<feature type="compositionally biased region" description="Low complexity" evidence="1">
    <location>
        <begin position="308"/>
        <end position="321"/>
    </location>
</feature>